<dbReference type="InterPro" id="IPR037050">
    <property type="entry name" value="DUF1254_sf"/>
</dbReference>
<dbReference type="EMBL" id="JAUKVY010000012">
    <property type="protein sequence ID" value="MDO1534159.1"/>
    <property type="molecule type" value="Genomic_DNA"/>
</dbReference>
<proteinExistence type="predicted"/>
<gene>
    <name evidence="3" type="ORF">Q2T77_17880</name>
</gene>
<evidence type="ECO:0000313" key="4">
    <source>
        <dbReference type="Proteomes" id="UP001169027"/>
    </source>
</evidence>
<dbReference type="Pfam" id="PF06863">
    <property type="entry name" value="DUF1254"/>
    <property type="match status" value="1"/>
</dbReference>
<dbReference type="PANTHER" id="PTHR36509:SF2">
    <property type="entry name" value="BLL3101 PROTEIN"/>
    <property type="match status" value="1"/>
</dbReference>
<organism evidence="3 4">
    <name type="scientific">Variovorax ginsengisoli</name>
    <dbReference type="NCBI Taxonomy" id="363844"/>
    <lineage>
        <taxon>Bacteria</taxon>
        <taxon>Pseudomonadati</taxon>
        <taxon>Pseudomonadota</taxon>
        <taxon>Betaproteobacteria</taxon>
        <taxon>Burkholderiales</taxon>
        <taxon>Comamonadaceae</taxon>
        <taxon>Variovorax</taxon>
    </lineage>
</organism>
<comment type="caution">
    <text evidence="3">The sequence shown here is derived from an EMBL/GenBank/DDBJ whole genome shotgun (WGS) entry which is preliminary data.</text>
</comment>
<evidence type="ECO:0000259" key="2">
    <source>
        <dbReference type="Pfam" id="PF06863"/>
    </source>
</evidence>
<name>A0ABT8S5G1_9BURK</name>
<dbReference type="InterPro" id="IPR010679">
    <property type="entry name" value="DUF1254"/>
</dbReference>
<dbReference type="InterPro" id="IPR010621">
    <property type="entry name" value="DUF1214"/>
</dbReference>
<reference evidence="3" key="1">
    <citation type="submission" date="2023-06" db="EMBL/GenBank/DDBJ databases">
        <authorList>
            <person name="Jiang Y."/>
            <person name="Liu Q."/>
        </authorList>
    </citation>
    <scope>NUCLEOTIDE SEQUENCE</scope>
    <source>
        <strain evidence="3">CGMCC 1.12090</strain>
    </source>
</reference>
<accession>A0ABT8S5G1</accession>
<dbReference type="SUPFAM" id="SSF160935">
    <property type="entry name" value="VPA0735-like"/>
    <property type="match status" value="1"/>
</dbReference>
<dbReference type="Gene3D" id="2.60.40.1610">
    <property type="entry name" value="Domain of unknown function DUF1254"/>
    <property type="match status" value="1"/>
</dbReference>
<dbReference type="PANTHER" id="PTHR36509">
    <property type="entry name" value="BLL3101 PROTEIN"/>
    <property type="match status" value="1"/>
</dbReference>
<dbReference type="InterPro" id="IPR037049">
    <property type="entry name" value="DUF1214_C_sf"/>
</dbReference>
<sequence>MTPQAQAMASEAARIAQDCDDAVVQSLPLFEMMRMRAATTARRHPAFGFAAPNPGSTVRWVNQFTHTHRRLGPEDREVVSPNNDTVYSNAWLDLSEGPVIIETPDMGDRYWTLGLLDAWTNPFAYVGRRTTGGRPQRTLVHGPGWRGAVPADVTLTIAAPGDDVWLIGRHLVEDDGEDAARVRESQSLMRLVRPDGSDAAMAVDTWIDGRDTRIPSADLYLSVLDAALRRNPPLPGEHLAWPPAQADLAASLPAVYDRLRTGNHPRDLGGGWAIPVVVRTHWGDDYLARARIARNFIGALGIEEAMYPTAEVDAQGAPLDGSRRYELRFAPGKGPKVGAFWSLTMYRRSDCLFVANPIHRYSIGDRTPGLRHDADGSLAIRLQAEDPGPGVNWLPAPKDEPFYIVLRLYQPHADHLELWFDYPPVRPV</sequence>
<dbReference type="Pfam" id="PF06742">
    <property type="entry name" value="DUF1214"/>
    <property type="match status" value="1"/>
</dbReference>
<evidence type="ECO:0000259" key="1">
    <source>
        <dbReference type="Pfam" id="PF06742"/>
    </source>
</evidence>
<feature type="domain" description="DUF1254" evidence="2">
    <location>
        <begin position="61"/>
        <end position="191"/>
    </location>
</feature>
<dbReference type="RefSeq" id="WP_301811458.1">
    <property type="nucleotide sequence ID" value="NZ_JAUJZH010000012.1"/>
</dbReference>
<evidence type="ECO:0000313" key="3">
    <source>
        <dbReference type="EMBL" id="MDO1534159.1"/>
    </source>
</evidence>
<dbReference type="Proteomes" id="UP001169027">
    <property type="component" value="Unassembled WGS sequence"/>
</dbReference>
<dbReference type="Gene3D" id="2.60.120.600">
    <property type="entry name" value="Domain of unknown function DUF1214, C-terminal domain"/>
    <property type="match status" value="1"/>
</dbReference>
<keyword evidence="4" id="KW-1185">Reference proteome</keyword>
<protein>
    <submittedName>
        <fullName evidence="3">DUF1254 domain-containing protein</fullName>
    </submittedName>
</protein>
<feature type="domain" description="DUF1214" evidence="1">
    <location>
        <begin position="304"/>
        <end position="412"/>
    </location>
</feature>